<dbReference type="InterPro" id="IPR000182">
    <property type="entry name" value="GNAT_dom"/>
</dbReference>
<evidence type="ECO:0000256" key="1">
    <source>
        <dbReference type="ARBA" id="ARBA00022679"/>
    </source>
</evidence>
<dbReference type="AlphaFoldDB" id="A0A222VJE3"/>
<dbReference type="Gene3D" id="3.40.630.30">
    <property type="match status" value="1"/>
</dbReference>
<keyword evidence="4" id="KW-1185">Reference proteome</keyword>
<proteinExistence type="predicted"/>
<dbReference type="InterPro" id="IPR016181">
    <property type="entry name" value="Acyl_CoA_acyltransferase"/>
</dbReference>
<dbReference type="PROSITE" id="PS51186">
    <property type="entry name" value="GNAT"/>
    <property type="match status" value="1"/>
</dbReference>
<dbReference type="EMBL" id="FMZE01000003">
    <property type="protein sequence ID" value="SDC74664.1"/>
    <property type="molecule type" value="Genomic_DNA"/>
</dbReference>
<dbReference type="GO" id="GO:0016747">
    <property type="term" value="F:acyltransferase activity, transferring groups other than amino-acyl groups"/>
    <property type="evidence" value="ECO:0007669"/>
    <property type="project" value="InterPro"/>
</dbReference>
<dbReference type="RefSeq" id="WP_091802030.1">
    <property type="nucleotide sequence ID" value="NZ_CP016353.1"/>
</dbReference>
<dbReference type="KEGG" id="pmad:BAY61_02540"/>
<dbReference type="InterPro" id="IPR050832">
    <property type="entry name" value="Bact_Acetyltransf"/>
</dbReference>
<accession>A0A222VJE3</accession>
<organism evidence="3 4">
    <name type="scientific">Prauserella marina</name>
    <dbReference type="NCBI Taxonomy" id="530584"/>
    <lineage>
        <taxon>Bacteria</taxon>
        <taxon>Bacillati</taxon>
        <taxon>Actinomycetota</taxon>
        <taxon>Actinomycetes</taxon>
        <taxon>Pseudonocardiales</taxon>
        <taxon>Pseudonocardiaceae</taxon>
        <taxon>Prauserella</taxon>
    </lineage>
</organism>
<dbReference type="CDD" id="cd04301">
    <property type="entry name" value="NAT_SF"/>
    <property type="match status" value="1"/>
</dbReference>
<evidence type="ECO:0000313" key="4">
    <source>
        <dbReference type="Proteomes" id="UP000199494"/>
    </source>
</evidence>
<dbReference type="SUPFAM" id="SSF55729">
    <property type="entry name" value="Acyl-CoA N-acyltransferases (Nat)"/>
    <property type="match status" value="1"/>
</dbReference>
<gene>
    <name evidence="3" type="ORF">SAMN05421630_103464</name>
</gene>
<dbReference type="STRING" id="530584.SAMN05421630_103464"/>
<keyword evidence="1 3" id="KW-0808">Transferase</keyword>
<dbReference type="PANTHER" id="PTHR43877:SF1">
    <property type="entry name" value="ACETYLTRANSFERASE"/>
    <property type="match status" value="1"/>
</dbReference>
<reference evidence="3 4" key="1">
    <citation type="submission" date="2016-10" db="EMBL/GenBank/DDBJ databases">
        <authorList>
            <person name="de Groot N.N."/>
        </authorList>
    </citation>
    <scope>NUCLEOTIDE SEQUENCE [LARGE SCALE GENOMIC DNA]</scope>
    <source>
        <strain evidence="3 4">CGMCC 4.5506</strain>
    </source>
</reference>
<dbReference type="OrthoDB" id="149709at2"/>
<dbReference type="Proteomes" id="UP000199494">
    <property type="component" value="Unassembled WGS sequence"/>
</dbReference>
<protein>
    <submittedName>
        <fullName evidence="3">Acetyltransferase (GNAT) family protein</fullName>
    </submittedName>
</protein>
<sequence>MDIVDITHEHEKRLCAADALLPRTFTSGAAAADRTLTTRDGVGFAVRSEVRAGSGAALWRALVEERLDVRVAGDDPGSAMDALLTEWDAVLGNGGAGEPENEAERVAVVPMASRDPVGATTLLRHRFAPMRVLAVRPADRLGSGPAEVPGVRIRQAEPEDLATLVRLGSQLRRFDAGFGLVPLRDGERELIGAEFAESLAATVSPEQQAQPPALWIAELYGKPLGYVHVQLPPATAWIAGQVAAERVGYLASLHVAEEARSAGVGSALAAHAHQLFDEEGVEAVLLHHALANPRSTPFWYAQGYRPLWTYWYRRPATAG</sequence>
<evidence type="ECO:0000313" key="3">
    <source>
        <dbReference type="EMBL" id="SDC74664.1"/>
    </source>
</evidence>
<keyword evidence="2" id="KW-0012">Acyltransferase</keyword>
<name>A0A222VJE3_9PSEU</name>
<evidence type="ECO:0000256" key="2">
    <source>
        <dbReference type="ARBA" id="ARBA00023315"/>
    </source>
</evidence>
<dbReference type="PANTHER" id="PTHR43877">
    <property type="entry name" value="AMINOALKYLPHOSPHONATE N-ACETYLTRANSFERASE-RELATED-RELATED"/>
    <property type="match status" value="1"/>
</dbReference>
<dbReference type="Pfam" id="PF00583">
    <property type="entry name" value="Acetyltransf_1"/>
    <property type="match status" value="1"/>
</dbReference>